<feature type="transmembrane region" description="Helical" evidence="14">
    <location>
        <begin position="119"/>
        <end position="141"/>
    </location>
</feature>
<gene>
    <name evidence="15" type="ORF">OZ415_01925</name>
</gene>
<dbReference type="InterPro" id="IPR004703">
    <property type="entry name" value="PTS_sugar-sp_permease"/>
</dbReference>
<keyword evidence="8 14" id="KW-1133">Transmembrane helix</keyword>
<dbReference type="PANTHER" id="PTHR33843:SF4">
    <property type="entry name" value="ASCORBATE-SPECIFIC PTS SYSTEM EIIC COMPONENT"/>
    <property type="match status" value="1"/>
</dbReference>
<dbReference type="PANTHER" id="PTHR33843">
    <property type="entry name" value="ASCORBATE-SPECIFIC PTS SYSTEM EIIC COMPONENT"/>
    <property type="match status" value="1"/>
</dbReference>
<comment type="subunit">
    <text evidence="2">Homodimer.</text>
</comment>
<dbReference type="GO" id="GO:0009401">
    <property type="term" value="P:phosphoenolpyruvate-dependent sugar phosphotransferase system"/>
    <property type="evidence" value="ECO:0007669"/>
    <property type="project" value="UniProtKB-KW"/>
</dbReference>
<dbReference type="NCBIfam" id="NF009553">
    <property type="entry name" value="PRK12997.1-5"/>
    <property type="match status" value="1"/>
</dbReference>
<evidence type="ECO:0000256" key="3">
    <source>
        <dbReference type="ARBA" id="ARBA00022448"/>
    </source>
</evidence>
<evidence type="ECO:0000256" key="8">
    <source>
        <dbReference type="ARBA" id="ARBA00022989"/>
    </source>
</evidence>
<evidence type="ECO:0000313" key="16">
    <source>
        <dbReference type="Proteomes" id="UP001164714"/>
    </source>
</evidence>
<comment type="similarity">
    <text evidence="11">Belongs to the UlaA family.</text>
</comment>
<evidence type="ECO:0000256" key="4">
    <source>
        <dbReference type="ARBA" id="ARBA00022475"/>
    </source>
</evidence>
<evidence type="ECO:0000256" key="12">
    <source>
        <dbReference type="ARBA" id="ARBA00039702"/>
    </source>
</evidence>
<evidence type="ECO:0000256" key="6">
    <source>
        <dbReference type="ARBA" id="ARBA00022683"/>
    </source>
</evidence>
<feature type="transmembrane region" description="Helical" evidence="14">
    <location>
        <begin position="6"/>
        <end position="29"/>
    </location>
</feature>
<evidence type="ECO:0000256" key="14">
    <source>
        <dbReference type="SAM" id="Phobius"/>
    </source>
</evidence>
<comment type="subcellular location">
    <subcellularLocation>
        <location evidence="1">Cell membrane</location>
        <topology evidence="1">Multi-pass membrane protein</topology>
    </subcellularLocation>
</comment>
<accession>A0AA47G9M4</accession>
<evidence type="ECO:0000256" key="9">
    <source>
        <dbReference type="ARBA" id="ARBA00023136"/>
    </source>
</evidence>
<organism evidence="15 16">
    <name type="scientific">Aerococcus urinaeequi</name>
    <dbReference type="NCBI Taxonomy" id="51665"/>
    <lineage>
        <taxon>Bacteria</taxon>
        <taxon>Bacillati</taxon>
        <taxon>Bacillota</taxon>
        <taxon>Bacilli</taxon>
        <taxon>Lactobacillales</taxon>
        <taxon>Aerococcaceae</taxon>
        <taxon>Aerococcus</taxon>
    </lineage>
</organism>
<feature type="transmembrane region" description="Helical" evidence="14">
    <location>
        <begin position="41"/>
        <end position="58"/>
    </location>
</feature>
<dbReference type="GO" id="GO:0005886">
    <property type="term" value="C:plasma membrane"/>
    <property type="evidence" value="ECO:0007669"/>
    <property type="project" value="UniProtKB-SubCell"/>
</dbReference>
<dbReference type="EMBL" id="CP114063">
    <property type="protein sequence ID" value="WAT24885.1"/>
    <property type="molecule type" value="Genomic_DNA"/>
</dbReference>
<comment type="function">
    <text evidence="10">The phosphoenolpyruvate-dependent sugar phosphotransferase system (sugar PTS), a major carbohydrate active transport system, catalyzes the phosphorylation of incoming sugar substrates concomitantly with their translocation across the cell membrane. The enzyme II UlaABC PTS system is involved in ascorbate transport.</text>
</comment>
<evidence type="ECO:0000256" key="13">
    <source>
        <dbReference type="ARBA" id="ARBA00042859"/>
    </source>
</evidence>
<feature type="transmembrane region" description="Helical" evidence="14">
    <location>
        <begin position="224"/>
        <end position="242"/>
    </location>
</feature>
<evidence type="ECO:0000313" key="15">
    <source>
        <dbReference type="EMBL" id="WAT24885.1"/>
    </source>
</evidence>
<feature type="transmembrane region" description="Helical" evidence="14">
    <location>
        <begin position="93"/>
        <end position="112"/>
    </location>
</feature>
<proteinExistence type="inferred from homology"/>
<dbReference type="Proteomes" id="UP001164714">
    <property type="component" value="Chromosome"/>
</dbReference>
<keyword evidence="4" id="KW-1003">Cell membrane</keyword>
<keyword evidence="9 14" id="KW-0472">Membrane</keyword>
<dbReference type="NCBIfam" id="NF006920">
    <property type="entry name" value="PRK09410.1-2"/>
    <property type="match status" value="1"/>
</dbReference>
<dbReference type="AlphaFoldDB" id="A0AA47G9M4"/>
<keyword evidence="5" id="KW-0762">Sugar transport</keyword>
<keyword evidence="3" id="KW-0813">Transport</keyword>
<protein>
    <recommendedName>
        <fullName evidence="12">Ascorbate-specific PTS system EIIC component</fullName>
    </recommendedName>
    <alternativeName>
        <fullName evidence="13">Ascorbate-specific permease IIC component UlaA</fullName>
    </alternativeName>
</protein>
<dbReference type="NCBIfam" id="NF006922">
    <property type="entry name" value="PRK09410.1-5"/>
    <property type="match status" value="1"/>
</dbReference>
<dbReference type="RefSeq" id="WP_269105208.1">
    <property type="nucleotide sequence ID" value="NZ_CP114063.1"/>
</dbReference>
<evidence type="ECO:0000256" key="2">
    <source>
        <dbReference type="ARBA" id="ARBA00011738"/>
    </source>
</evidence>
<evidence type="ECO:0000256" key="11">
    <source>
        <dbReference type="ARBA" id="ARBA00038218"/>
    </source>
</evidence>
<name>A0AA47G9M4_9LACT</name>
<keyword evidence="6" id="KW-0598">Phosphotransferase system</keyword>
<feature type="transmembrane region" description="Helical" evidence="14">
    <location>
        <begin position="425"/>
        <end position="443"/>
    </location>
</feature>
<feature type="transmembrane region" description="Helical" evidence="14">
    <location>
        <begin position="370"/>
        <end position="392"/>
    </location>
</feature>
<evidence type="ECO:0000256" key="5">
    <source>
        <dbReference type="ARBA" id="ARBA00022597"/>
    </source>
</evidence>
<feature type="transmembrane region" description="Helical" evidence="14">
    <location>
        <begin position="316"/>
        <end position="336"/>
    </location>
</feature>
<evidence type="ECO:0000256" key="7">
    <source>
        <dbReference type="ARBA" id="ARBA00022692"/>
    </source>
</evidence>
<sequence length="453" mass="47805">MNGLLSFLLDIVTQPAVLVSLISILGSVLQKNSLSQTITSGIKTFVGFLILQAGAGVIENSLAPFSEMFQYAFNTQGLVPNNEAVVGVALNEFGTNTALIMMVGMITNVIIARITKYKYIYLSGHVMLYMACLIAIILQQFNMTNMMIVAVGGLALGLYNTIFPAFLQPFTRKVTGTDDIAVAHTGNFGYLISALIGKYVGDKEKSTEDISFPKGLSFLRDSTVSVALTMIISYIIVALFAGNEWVSENLSNGTNYIVFSIIEGGKFSGGVYVILAGVRMLLQEIVPAFQGISEKVVPGAIPALDVPTVFPFAQNAVLIGFISSFLGGIISMVIQGSFGLPIVIPGVIAHFMCGATSGVFGNATGGRRGAVLGAFIQGILISFVPIILMPLMGQLGFSGSTFADADYSVVGIFLGGLSQIGGQNAIIGGIVAVLVIVLLMSYFSGKKEISESK</sequence>
<evidence type="ECO:0000256" key="10">
    <source>
        <dbReference type="ARBA" id="ARBA00037387"/>
    </source>
</evidence>
<feature type="transmembrane region" description="Helical" evidence="14">
    <location>
        <begin position="342"/>
        <end position="363"/>
    </location>
</feature>
<feature type="transmembrane region" description="Helical" evidence="14">
    <location>
        <begin position="254"/>
        <end position="275"/>
    </location>
</feature>
<evidence type="ECO:0000256" key="1">
    <source>
        <dbReference type="ARBA" id="ARBA00004651"/>
    </source>
</evidence>
<dbReference type="Pfam" id="PF03611">
    <property type="entry name" value="EIIC-GAT"/>
    <property type="match status" value="1"/>
</dbReference>
<dbReference type="InterPro" id="IPR051562">
    <property type="entry name" value="Ascorbate-PTS_EIIC"/>
</dbReference>
<reference evidence="15" key="1">
    <citation type="submission" date="2022-12" db="EMBL/GenBank/DDBJ databases">
        <title>Whole genome sequence analysis of a duck derived balloon bacteium Aerococcus urinaeequi henan2020.</title>
        <authorList>
            <person name="Zhang H."/>
            <person name="Qiao H.X."/>
            <person name="Bian C.Z."/>
            <person name="Shu J.C."/>
        </authorList>
    </citation>
    <scope>NUCLEOTIDE SEQUENCE</scope>
    <source>
        <strain evidence="15">2020-HN-1</strain>
    </source>
</reference>
<keyword evidence="7 14" id="KW-0812">Transmembrane</keyword>
<feature type="transmembrane region" description="Helical" evidence="14">
    <location>
        <begin position="147"/>
        <end position="167"/>
    </location>
</feature>